<accession>A0A9W4NA03</accession>
<dbReference type="PANTHER" id="PTHR28037">
    <property type="entry name" value="ALCOHOL O-ACETYLTRANSFERASE 1-RELATED"/>
    <property type="match status" value="1"/>
</dbReference>
<organism evidence="1 2">
    <name type="scientific">Penicillium salamii</name>
    <dbReference type="NCBI Taxonomy" id="1612424"/>
    <lineage>
        <taxon>Eukaryota</taxon>
        <taxon>Fungi</taxon>
        <taxon>Dikarya</taxon>
        <taxon>Ascomycota</taxon>
        <taxon>Pezizomycotina</taxon>
        <taxon>Eurotiomycetes</taxon>
        <taxon>Eurotiomycetidae</taxon>
        <taxon>Eurotiales</taxon>
        <taxon>Aspergillaceae</taxon>
        <taxon>Penicillium</taxon>
    </lineage>
</organism>
<dbReference type="OrthoDB" id="2150604at2759"/>
<evidence type="ECO:0008006" key="3">
    <source>
        <dbReference type="Google" id="ProtNLM"/>
    </source>
</evidence>
<dbReference type="InterPro" id="IPR010828">
    <property type="entry name" value="Atf2/Sli1-like"/>
</dbReference>
<dbReference type="InterPro" id="IPR052058">
    <property type="entry name" value="Alcohol_O-acetyltransferase"/>
</dbReference>
<protein>
    <recommendedName>
        <fullName evidence="3">Alcohol acetyltransferase</fullName>
    </recommendedName>
</protein>
<reference evidence="1" key="1">
    <citation type="submission" date="2021-07" db="EMBL/GenBank/DDBJ databases">
        <authorList>
            <person name="Branca A.L. A."/>
        </authorList>
    </citation>
    <scope>NUCLEOTIDE SEQUENCE</scope>
</reference>
<evidence type="ECO:0000313" key="2">
    <source>
        <dbReference type="Proteomes" id="UP001152646"/>
    </source>
</evidence>
<gene>
    <name evidence="1" type="ORF">PSALAMII_LOCUS2014</name>
</gene>
<dbReference type="GO" id="GO:0008080">
    <property type="term" value="F:N-acetyltransferase activity"/>
    <property type="evidence" value="ECO:0007669"/>
    <property type="project" value="TreeGrafter"/>
</dbReference>
<dbReference type="Gene3D" id="3.30.559.30">
    <property type="entry name" value="Nonribosomal peptide synthetase, condensation domain"/>
    <property type="match status" value="1"/>
</dbReference>
<comment type="caution">
    <text evidence="1">The sequence shown here is derived from an EMBL/GenBank/DDBJ whole genome shotgun (WGS) entry which is preliminary data.</text>
</comment>
<evidence type="ECO:0000313" key="1">
    <source>
        <dbReference type="EMBL" id="CAG8305849.1"/>
    </source>
</evidence>
<dbReference type="AlphaFoldDB" id="A0A9W4NA03"/>
<dbReference type="Proteomes" id="UP001152646">
    <property type="component" value="Unassembled WGS sequence"/>
</dbReference>
<sequence>MDEVSPEQFVTLRPLGHVEKYSTTRSHLGIYNNVGLTARYKWSVALPASVKSTLFHALSKLIYNHPILSAVPLGIETTNPYFVRLPEICLDDIVTFVNKDLDPASPRWKEALDKTLEEQHNRPFRFDHNKALPFWRMLILETTKAPMAFTLVFVFHHALMDTKSALSLHEELEAHMSEINNLVSIVDPPRTINSPSCELIPPLEDLYTLHMSREFIESQEKYSEPSPDSWTGSRQTIPVTTRFESLWLSVSQTKALVALSKKEGSSVTAVLQTLIADCLFSNLPPEYNTLQADCAVSLRGFLPYPVTAATLGCYVGSVSTVYHRAPFDWHEARRTKAVINHAMAQKGGDMAVGYLRFIENQHHWMMGKLGRKRMAAFELSNVGVGSPLRKESCFEVEDMLFSQSSSACSAAIKISAVTGRDGQLALGFTWQEGVVDDELIGLVSLHLKNACDPARWK</sequence>
<proteinExistence type="predicted"/>
<dbReference type="Gene3D" id="3.30.559.10">
    <property type="entry name" value="Chloramphenicol acetyltransferase-like domain"/>
    <property type="match status" value="1"/>
</dbReference>
<dbReference type="PANTHER" id="PTHR28037:SF1">
    <property type="entry name" value="ALCOHOL O-ACETYLTRANSFERASE 1-RELATED"/>
    <property type="match status" value="1"/>
</dbReference>
<name>A0A9W4NA03_9EURO</name>
<dbReference type="SUPFAM" id="SSF52777">
    <property type="entry name" value="CoA-dependent acyltransferases"/>
    <property type="match status" value="2"/>
</dbReference>
<dbReference type="Pfam" id="PF07247">
    <property type="entry name" value="AATase"/>
    <property type="match status" value="1"/>
</dbReference>
<dbReference type="EMBL" id="CAJVPA010000077">
    <property type="protein sequence ID" value="CAG8305849.1"/>
    <property type="molecule type" value="Genomic_DNA"/>
</dbReference>
<dbReference type="InterPro" id="IPR023213">
    <property type="entry name" value="CAT-like_dom_sf"/>
</dbReference>